<evidence type="ECO:0000256" key="1">
    <source>
        <dbReference type="SAM" id="MobiDB-lite"/>
    </source>
</evidence>
<dbReference type="EMBL" id="CM035419">
    <property type="protein sequence ID" value="KAH7415865.1"/>
    <property type="molecule type" value="Genomic_DNA"/>
</dbReference>
<comment type="caution">
    <text evidence="2">The sequence shown here is derived from an EMBL/GenBank/DDBJ whole genome shotgun (WGS) entry which is preliminary data.</text>
</comment>
<dbReference type="PANTHER" id="PTHR33181:SF59">
    <property type="entry name" value="OVATE FAMILY PROTEIN"/>
    <property type="match status" value="1"/>
</dbReference>
<reference evidence="2" key="1">
    <citation type="submission" date="2021-08" db="EMBL/GenBank/DDBJ databases">
        <title>WGS assembly of Ceratopteris richardii.</title>
        <authorList>
            <person name="Marchant D.B."/>
            <person name="Chen G."/>
            <person name="Jenkins J."/>
            <person name="Shu S."/>
            <person name="Leebens-Mack J."/>
            <person name="Grimwood J."/>
            <person name="Schmutz J."/>
            <person name="Soltis P."/>
            <person name="Soltis D."/>
            <person name="Chen Z.-H."/>
        </authorList>
    </citation>
    <scope>NUCLEOTIDE SEQUENCE</scope>
    <source>
        <strain evidence="2">Whitten #5841</strain>
        <tissue evidence="2">Leaf</tissue>
    </source>
</reference>
<feature type="region of interest" description="Disordered" evidence="1">
    <location>
        <begin position="72"/>
        <end position="91"/>
    </location>
</feature>
<accession>A0A8T2TCH1</accession>
<proteinExistence type="predicted"/>
<protein>
    <submittedName>
        <fullName evidence="2">Uncharacterized protein</fullName>
    </submittedName>
</protein>
<dbReference type="Proteomes" id="UP000825935">
    <property type="component" value="Chromosome 14"/>
</dbReference>
<gene>
    <name evidence="2" type="ORF">KP509_14G063600</name>
</gene>
<keyword evidence="3" id="KW-1185">Reference proteome</keyword>
<evidence type="ECO:0000313" key="2">
    <source>
        <dbReference type="EMBL" id="KAH7415865.1"/>
    </source>
</evidence>
<dbReference type="OrthoDB" id="689242at2759"/>
<name>A0A8T2TCH1_CERRI</name>
<dbReference type="PANTHER" id="PTHR33181">
    <property type="entry name" value="OS01G0778500 PROTEIN"/>
    <property type="match status" value="1"/>
</dbReference>
<organism evidence="2 3">
    <name type="scientific">Ceratopteris richardii</name>
    <name type="common">Triangle waterfern</name>
    <dbReference type="NCBI Taxonomy" id="49495"/>
    <lineage>
        <taxon>Eukaryota</taxon>
        <taxon>Viridiplantae</taxon>
        <taxon>Streptophyta</taxon>
        <taxon>Embryophyta</taxon>
        <taxon>Tracheophyta</taxon>
        <taxon>Polypodiopsida</taxon>
        <taxon>Polypodiidae</taxon>
        <taxon>Polypodiales</taxon>
        <taxon>Pteridineae</taxon>
        <taxon>Pteridaceae</taxon>
        <taxon>Parkerioideae</taxon>
        <taxon>Ceratopteris</taxon>
    </lineage>
</organism>
<sequence length="91" mass="10219">MANSGLLRRFSAPFANAWRSLVHRFSRNSRGTKSFAKLYHDVQMCAYEDVQVMWSIIHRQVNPLEALSGKAAQAPVRGPSTGALHQQVQHT</sequence>
<evidence type="ECO:0000313" key="3">
    <source>
        <dbReference type="Proteomes" id="UP000825935"/>
    </source>
</evidence>
<dbReference type="AlphaFoldDB" id="A0A8T2TCH1"/>